<dbReference type="GO" id="GO:0019646">
    <property type="term" value="P:aerobic electron transport chain"/>
    <property type="evidence" value="ECO:0007669"/>
    <property type="project" value="InterPro"/>
</dbReference>
<keyword evidence="11" id="KW-1185">Reference proteome</keyword>
<sequence>MLGLAAWSMFFVALTFAVGWYRMREPWPPLPLSPVLLALPGLPLIAGSIWLHRASRATYAGPEGHRRLLIALGGVLVLGGLYTAGQAGLTHVSWWNHHLRIPEDGVPASAYYGLTALHVLHMLAVLAVIFFSALRLWRGGGAPVSLRQYALGWHFVTVTWLLLYVAVYLP</sequence>
<evidence type="ECO:0000259" key="9">
    <source>
        <dbReference type="PROSITE" id="PS50253"/>
    </source>
</evidence>
<keyword evidence="6 8" id="KW-0472">Membrane</keyword>
<dbReference type="SUPFAM" id="SSF81452">
    <property type="entry name" value="Cytochrome c oxidase subunit III-like"/>
    <property type="match status" value="1"/>
</dbReference>
<organism evidence="10 11">
    <name type="scientific">Pyxidicoccus fallax</name>
    <dbReference type="NCBI Taxonomy" id="394095"/>
    <lineage>
        <taxon>Bacteria</taxon>
        <taxon>Pseudomonadati</taxon>
        <taxon>Myxococcota</taxon>
        <taxon>Myxococcia</taxon>
        <taxon>Myxococcales</taxon>
        <taxon>Cystobacterineae</taxon>
        <taxon>Myxococcaceae</taxon>
        <taxon>Pyxidicoccus</taxon>
    </lineage>
</organism>
<evidence type="ECO:0000256" key="1">
    <source>
        <dbReference type="ARBA" id="ARBA00004651"/>
    </source>
</evidence>
<feature type="transmembrane region" description="Helical" evidence="8">
    <location>
        <begin position="109"/>
        <end position="137"/>
    </location>
</feature>
<keyword evidence="5 8" id="KW-1133">Transmembrane helix</keyword>
<evidence type="ECO:0000256" key="6">
    <source>
        <dbReference type="ARBA" id="ARBA00023136"/>
    </source>
</evidence>
<evidence type="ECO:0000256" key="7">
    <source>
        <dbReference type="RuleBase" id="RU003376"/>
    </source>
</evidence>
<dbReference type="Pfam" id="PF00510">
    <property type="entry name" value="COX3"/>
    <property type="match status" value="1"/>
</dbReference>
<dbReference type="Proteomes" id="UP000518300">
    <property type="component" value="Unassembled WGS sequence"/>
</dbReference>
<dbReference type="RefSeq" id="WP_169343309.1">
    <property type="nucleotide sequence ID" value="NZ_JABBJJ010000011.1"/>
</dbReference>
<proteinExistence type="inferred from homology"/>
<dbReference type="InterPro" id="IPR000298">
    <property type="entry name" value="Cyt_c_oxidase-like_su3"/>
</dbReference>
<reference evidence="10 11" key="1">
    <citation type="submission" date="2020-04" db="EMBL/GenBank/DDBJ databases">
        <title>Draft genome of Pyxidicoccus fallax type strain.</title>
        <authorList>
            <person name="Whitworth D.E."/>
        </authorList>
    </citation>
    <scope>NUCLEOTIDE SEQUENCE [LARGE SCALE GENOMIC DNA]</scope>
    <source>
        <strain evidence="10 11">DSM 14698</strain>
    </source>
</reference>
<dbReference type="PANTHER" id="PTHR11403">
    <property type="entry name" value="CYTOCHROME C OXIDASE SUBUNIT III"/>
    <property type="match status" value="1"/>
</dbReference>
<dbReference type="EMBL" id="JABBJJ010000011">
    <property type="protein sequence ID" value="NMO14030.1"/>
    <property type="molecule type" value="Genomic_DNA"/>
</dbReference>
<dbReference type="GO" id="GO:0005886">
    <property type="term" value="C:plasma membrane"/>
    <property type="evidence" value="ECO:0007669"/>
    <property type="project" value="UniProtKB-SubCell"/>
</dbReference>
<feature type="transmembrane region" description="Helical" evidence="8">
    <location>
        <begin position="68"/>
        <end position="89"/>
    </location>
</feature>
<evidence type="ECO:0000256" key="5">
    <source>
        <dbReference type="ARBA" id="ARBA00022989"/>
    </source>
</evidence>
<feature type="transmembrane region" description="Helical" evidence="8">
    <location>
        <begin position="33"/>
        <end position="52"/>
    </location>
</feature>
<dbReference type="GO" id="GO:0004129">
    <property type="term" value="F:cytochrome-c oxidase activity"/>
    <property type="evidence" value="ECO:0007669"/>
    <property type="project" value="InterPro"/>
</dbReference>
<protein>
    <recommendedName>
        <fullName evidence="9">Heme-copper oxidase subunit III family profile domain-containing protein</fullName>
    </recommendedName>
</protein>
<dbReference type="InterPro" id="IPR024791">
    <property type="entry name" value="Cyt_c/ubiquinol_Oxase_su3"/>
</dbReference>
<gene>
    <name evidence="10" type="ORF">HG543_04035</name>
</gene>
<evidence type="ECO:0000256" key="4">
    <source>
        <dbReference type="ARBA" id="ARBA00022692"/>
    </source>
</evidence>
<dbReference type="AlphaFoldDB" id="A0A848L4Y7"/>
<name>A0A848L4Y7_9BACT</name>
<evidence type="ECO:0000256" key="8">
    <source>
        <dbReference type="SAM" id="Phobius"/>
    </source>
</evidence>
<dbReference type="PANTHER" id="PTHR11403:SF2">
    <property type="entry name" value="CYTOCHROME BO(3) UBIQUINOL OXIDASE SUBUNIT 3"/>
    <property type="match status" value="1"/>
</dbReference>
<evidence type="ECO:0000256" key="2">
    <source>
        <dbReference type="ARBA" id="ARBA00010581"/>
    </source>
</evidence>
<dbReference type="PROSITE" id="PS50253">
    <property type="entry name" value="COX3"/>
    <property type="match status" value="1"/>
</dbReference>
<dbReference type="InterPro" id="IPR035973">
    <property type="entry name" value="Cyt_c_oxidase_su3-like_sf"/>
</dbReference>
<evidence type="ECO:0000313" key="11">
    <source>
        <dbReference type="Proteomes" id="UP000518300"/>
    </source>
</evidence>
<feature type="transmembrane region" description="Helical" evidence="8">
    <location>
        <begin position="149"/>
        <end position="169"/>
    </location>
</feature>
<keyword evidence="3" id="KW-1003">Cell membrane</keyword>
<evidence type="ECO:0000313" key="10">
    <source>
        <dbReference type="EMBL" id="NMO14030.1"/>
    </source>
</evidence>
<comment type="subcellular location">
    <subcellularLocation>
        <location evidence="1 7">Cell membrane</location>
        <topology evidence="1 7">Multi-pass membrane protein</topology>
    </subcellularLocation>
</comment>
<comment type="caution">
    <text evidence="10">The sequence shown here is derived from an EMBL/GenBank/DDBJ whole genome shotgun (WGS) entry which is preliminary data.</text>
</comment>
<comment type="similarity">
    <text evidence="2 7">Belongs to the cytochrome c oxidase subunit 3 family.</text>
</comment>
<accession>A0A848L4Y7</accession>
<dbReference type="Gene3D" id="1.20.120.80">
    <property type="entry name" value="Cytochrome c oxidase, subunit III, four-helix bundle"/>
    <property type="match status" value="1"/>
</dbReference>
<dbReference type="InterPro" id="IPR013833">
    <property type="entry name" value="Cyt_c_oxidase_su3_a-hlx"/>
</dbReference>
<evidence type="ECO:0000256" key="3">
    <source>
        <dbReference type="ARBA" id="ARBA00022475"/>
    </source>
</evidence>
<feature type="domain" description="Heme-copper oxidase subunit III family profile" evidence="9">
    <location>
        <begin position="1"/>
        <end position="170"/>
    </location>
</feature>
<keyword evidence="4 7" id="KW-0812">Transmembrane</keyword>